<keyword evidence="2" id="KW-1185">Reference proteome</keyword>
<dbReference type="EMBL" id="APMY01000070">
    <property type="protein sequence ID" value="EOM76342.1"/>
    <property type="molecule type" value="Genomic_DNA"/>
</dbReference>
<evidence type="ECO:0000313" key="1">
    <source>
        <dbReference type="EMBL" id="EOM76342.1"/>
    </source>
</evidence>
<gene>
    <name evidence="1" type="ORF">Rrhod_2343</name>
</gene>
<organism evidence="1 2">
    <name type="scientific">Rhodococcus rhodnii LMG 5362</name>
    <dbReference type="NCBI Taxonomy" id="1273125"/>
    <lineage>
        <taxon>Bacteria</taxon>
        <taxon>Bacillati</taxon>
        <taxon>Actinomycetota</taxon>
        <taxon>Actinomycetes</taxon>
        <taxon>Mycobacteriales</taxon>
        <taxon>Nocardiaceae</taxon>
        <taxon>Rhodococcus</taxon>
    </lineage>
</organism>
<sequence length="36" mass="3709">MNDNERTVVAVPSVPTARVLTAIAASATVEVSIVAR</sequence>
<dbReference type="Proteomes" id="UP000013525">
    <property type="component" value="Unassembled WGS sequence"/>
</dbReference>
<name>R7WM13_9NOCA</name>
<comment type="caution">
    <text evidence="1">The sequence shown here is derived from an EMBL/GenBank/DDBJ whole genome shotgun (WGS) entry which is preliminary data.</text>
</comment>
<protein>
    <submittedName>
        <fullName evidence="1">Uncharacterized protein</fullName>
    </submittedName>
</protein>
<proteinExistence type="predicted"/>
<dbReference type="AlphaFoldDB" id="R7WM13"/>
<evidence type="ECO:0000313" key="2">
    <source>
        <dbReference type="Proteomes" id="UP000013525"/>
    </source>
</evidence>
<accession>R7WM13</accession>
<reference evidence="1 2" key="1">
    <citation type="journal article" date="2013" name="Genome Announc.">
        <title>Draft Genome Sequence of Rhodococcus rhodnii Strain LMG5362, a Symbiont of Rhodnius prolixus (Hemiptera, Reduviidae, Triatominae), the Principle Vector of Trypanosoma cruzi.</title>
        <authorList>
            <person name="Pachebat J.A."/>
            <person name="van Keulen G."/>
            <person name="Whitten M.M."/>
            <person name="Girdwood S."/>
            <person name="Del Sol R."/>
            <person name="Dyson P.J."/>
            <person name="Facey P.D."/>
        </authorList>
    </citation>
    <scope>NUCLEOTIDE SEQUENCE [LARGE SCALE GENOMIC DNA]</scope>
    <source>
        <strain evidence="1 2">LMG 5362</strain>
    </source>
</reference>